<evidence type="ECO:0000313" key="11">
    <source>
        <dbReference type="Proteomes" id="UP001060164"/>
    </source>
</evidence>
<dbReference type="InterPro" id="IPR039420">
    <property type="entry name" value="WalR-like"/>
</dbReference>
<keyword evidence="4" id="KW-0804">Transcription</keyword>
<dbReference type="Pfam" id="PF00486">
    <property type="entry name" value="Trans_reg_C"/>
    <property type="match status" value="1"/>
</dbReference>
<reference evidence="10" key="1">
    <citation type="journal article" date="2022" name="Cell">
        <title>Design, construction, and in vivo augmentation of a complex gut microbiome.</title>
        <authorList>
            <person name="Cheng A.G."/>
            <person name="Ho P.Y."/>
            <person name="Aranda-Diaz A."/>
            <person name="Jain S."/>
            <person name="Yu F.B."/>
            <person name="Meng X."/>
            <person name="Wang M."/>
            <person name="Iakiviak M."/>
            <person name="Nagashima K."/>
            <person name="Zhao A."/>
            <person name="Murugkar P."/>
            <person name="Patil A."/>
            <person name="Atabakhsh K."/>
            <person name="Weakley A."/>
            <person name="Yan J."/>
            <person name="Brumbaugh A.R."/>
            <person name="Higginbottom S."/>
            <person name="Dimas A."/>
            <person name="Shiver A.L."/>
            <person name="Deutschbauer A."/>
            <person name="Neff N."/>
            <person name="Sonnenburg J.L."/>
            <person name="Huang K.C."/>
            <person name="Fischbach M.A."/>
        </authorList>
    </citation>
    <scope>NUCLEOTIDE SEQUENCE</scope>
    <source>
        <strain evidence="10">DSM 19829</strain>
    </source>
</reference>
<keyword evidence="6" id="KW-0597">Phosphoprotein</keyword>
<dbReference type="InterPro" id="IPR016032">
    <property type="entry name" value="Sig_transdc_resp-reg_C-effctor"/>
</dbReference>
<dbReference type="SMART" id="SM00448">
    <property type="entry name" value="REC"/>
    <property type="match status" value="1"/>
</dbReference>
<dbReference type="SUPFAM" id="SSF46894">
    <property type="entry name" value="C-terminal effector domain of the bipartite response regulators"/>
    <property type="match status" value="1"/>
</dbReference>
<evidence type="ECO:0000259" key="8">
    <source>
        <dbReference type="PROSITE" id="PS50110"/>
    </source>
</evidence>
<dbReference type="SMART" id="SM00862">
    <property type="entry name" value="Trans_reg_C"/>
    <property type="match status" value="1"/>
</dbReference>
<dbReference type="Proteomes" id="UP001060164">
    <property type="component" value="Chromosome"/>
</dbReference>
<keyword evidence="11" id="KW-1185">Reference proteome</keyword>
<feature type="DNA-binding region" description="OmpR/PhoB-type" evidence="7">
    <location>
        <begin position="126"/>
        <end position="223"/>
    </location>
</feature>
<sequence>MYKIMIIEDDVTIAKVIGEHLKKWGYETASIKNFEKVTEEVFAFEPHLILLDIMLPFFNGFYWCAEIRRQSSVPIVFLSSASDNMNMVMAMNMGADDFIAKPFDLQVLTAKVQALLRRAYSFAENTKALEHRGVLLNLADATLTYEGRKIDLTKNEFRILQLLMERTGHVVERDTIMECLWESDSFIDDNTLTVNVTRLRKKLDEAGITEFIVTKKGIGYLVK</sequence>
<dbReference type="InterPro" id="IPR011006">
    <property type="entry name" value="CheY-like_superfamily"/>
</dbReference>
<evidence type="ECO:0000256" key="6">
    <source>
        <dbReference type="PROSITE-ProRule" id="PRU00169"/>
    </source>
</evidence>
<name>A0ABY5VEG1_9FIRM</name>
<dbReference type="InterPro" id="IPR036388">
    <property type="entry name" value="WH-like_DNA-bd_sf"/>
</dbReference>
<evidence type="ECO:0000256" key="7">
    <source>
        <dbReference type="PROSITE-ProRule" id="PRU01091"/>
    </source>
</evidence>
<dbReference type="Gene3D" id="1.10.10.10">
    <property type="entry name" value="Winged helix-like DNA-binding domain superfamily/Winged helix DNA-binding domain"/>
    <property type="match status" value="1"/>
</dbReference>
<dbReference type="CDD" id="cd00383">
    <property type="entry name" value="trans_reg_C"/>
    <property type="match status" value="1"/>
</dbReference>
<dbReference type="EMBL" id="CP102290">
    <property type="protein sequence ID" value="UWP58265.1"/>
    <property type="molecule type" value="Genomic_DNA"/>
</dbReference>
<dbReference type="InterPro" id="IPR001789">
    <property type="entry name" value="Sig_transdc_resp-reg_receiver"/>
</dbReference>
<evidence type="ECO:0000313" key="10">
    <source>
        <dbReference type="EMBL" id="UWP58265.1"/>
    </source>
</evidence>
<gene>
    <name evidence="10" type="ORF">NQ502_12850</name>
</gene>
<dbReference type="PANTHER" id="PTHR48111">
    <property type="entry name" value="REGULATOR OF RPOS"/>
    <property type="match status" value="1"/>
</dbReference>
<evidence type="ECO:0000256" key="3">
    <source>
        <dbReference type="ARBA" id="ARBA00023125"/>
    </source>
</evidence>
<protein>
    <recommendedName>
        <fullName evidence="1">Stage 0 sporulation protein A homolog</fullName>
    </recommendedName>
</protein>
<feature type="domain" description="Response regulatory" evidence="8">
    <location>
        <begin position="3"/>
        <end position="116"/>
    </location>
</feature>
<evidence type="ECO:0000256" key="5">
    <source>
        <dbReference type="ARBA" id="ARBA00024867"/>
    </source>
</evidence>
<organism evidence="10 11">
    <name type="scientific">Ruminococcus gauvreauii</name>
    <dbReference type="NCBI Taxonomy" id="438033"/>
    <lineage>
        <taxon>Bacteria</taxon>
        <taxon>Bacillati</taxon>
        <taxon>Bacillota</taxon>
        <taxon>Clostridia</taxon>
        <taxon>Eubacteriales</taxon>
        <taxon>Oscillospiraceae</taxon>
        <taxon>Ruminococcus</taxon>
    </lineage>
</organism>
<keyword evidence="2" id="KW-0805">Transcription regulation</keyword>
<comment type="function">
    <text evidence="5">May play the central regulatory role in sporulation. It may be an element of the effector pathway responsible for the activation of sporulation genes in response to nutritional stress. Spo0A may act in concert with spo0H (a sigma factor) to control the expression of some genes that are critical to the sporulation process.</text>
</comment>
<dbReference type="SUPFAM" id="SSF52172">
    <property type="entry name" value="CheY-like"/>
    <property type="match status" value="1"/>
</dbReference>
<dbReference type="PANTHER" id="PTHR48111:SF43">
    <property type="entry name" value="STAGE 0 SPORULATION PROTEIN A HOMOLOG"/>
    <property type="match status" value="1"/>
</dbReference>
<dbReference type="PROSITE" id="PS50110">
    <property type="entry name" value="RESPONSE_REGULATORY"/>
    <property type="match status" value="1"/>
</dbReference>
<proteinExistence type="predicted"/>
<dbReference type="InterPro" id="IPR001867">
    <property type="entry name" value="OmpR/PhoB-type_DNA-bd"/>
</dbReference>
<feature type="modified residue" description="4-aspartylphosphate" evidence="6">
    <location>
        <position position="52"/>
    </location>
</feature>
<evidence type="ECO:0000256" key="2">
    <source>
        <dbReference type="ARBA" id="ARBA00023015"/>
    </source>
</evidence>
<evidence type="ECO:0000256" key="4">
    <source>
        <dbReference type="ARBA" id="ARBA00023163"/>
    </source>
</evidence>
<dbReference type="Pfam" id="PF00072">
    <property type="entry name" value="Response_reg"/>
    <property type="match status" value="1"/>
</dbReference>
<feature type="domain" description="OmpR/PhoB-type" evidence="9">
    <location>
        <begin position="126"/>
        <end position="223"/>
    </location>
</feature>
<dbReference type="Gene3D" id="3.40.50.2300">
    <property type="match status" value="1"/>
</dbReference>
<dbReference type="RefSeq" id="WP_028529931.1">
    <property type="nucleotide sequence ID" value="NZ_CABLBR010000037.1"/>
</dbReference>
<accession>A0ABY5VEG1</accession>
<keyword evidence="3 7" id="KW-0238">DNA-binding</keyword>
<evidence type="ECO:0000256" key="1">
    <source>
        <dbReference type="ARBA" id="ARBA00018672"/>
    </source>
</evidence>
<dbReference type="PROSITE" id="PS51755">
    <property type="entry name" value="OMPR_PHOB"/>
    <property type="match status" value="1"/>
</dbReference>
<evidence type="ECO:0000259" key="9">
    <source>
        <dbReference type="PROSITE" id="PS51755"/>
    </source>
</evidence>